<dbReference type="SUPFAM" id="SSF51905">
    <property type="entry name" value="FAD/NAD(P)-binding domain"/>
    <property type="match status" value="2"/>
</dbReference>
<dbReference type="EMBL" id="BAAAMK010000010">
    <property type="protein sequence ID" value="GAA1964841.1"/>
    <property type="molecule type" value="Genomic_DNA"/>
</dbReference>
<evidence type="ECO:0000313" key="2">
    <source>
        <dbReference type="EMBL" id="GAA1964841.1"/>
    </source>
</evidence>
<dbReference type="InterPro" id="IPR050281">
    <property type="entry name" value="Flavin_monoamine_oxidase"/>
</dbReference>
<dbReference type="Gene3D" id="3.50.50.60">
    <property type="entry name" value="FAD/NAD(P)-binding domain"/>
    <property type="match status" value="2"/>
</dbReference>
<reference evidence="2 3" key="1">
    <citation type="journal article" date="2019" name="Int. J. Syst. Evol. Microbiol.">
        <title>The Global Catalogue of Microorganisms (GCM) 10K type strain sequencing project: providing services to taxonomists for standard genome sequencing and annotation.</title>
        <authorList>
            <consortium name="The Broad Institute Genomics Platform"/>
            <consortium name="The Broad Institute Genome Sequencing Center for Infectious Disease"/>
            <person name="Wu L."/>
            <person name="Ma J."/>
        </authorList>
    </citation>
    <scope>NUCLEOTIDE SEQUENCE [LARGE SCALE GENOMIC DNA]</scope>
    <source>
        <strain evidence="2 3">JCM 13584</strain>
    </source>
</reference>
<feature type="domain" description="Amine oxidase" evidence="1">
    <location>
        <begin position="255"/>
        <end position="435"/>
    </location>
</feature>
<name>A0ABN2R7E0_9MICO</name>
<feature type="domain" description="Amine oxidase" evidence="1">
    <location>
        <begin position="85"/>
        <end position="144"/>
    </location>
</feature>
<dbReference type="InterPro" id="IPR036188">
    <property type="entry name" value="FAD/NAD-bd_sf"/>
</dbReference>
<protein>
    <recommendedName>
        <fullName evidence="1">Amine oxidase domain-containing protein</fullName>
    </recommendedName>
</protein>
<dbReference type="PANTHER" id="PTHR10742:SF410">
    <property type="entry name" value="LYSINE-SPECIFIC HISTONE DEMETHYLASE 2"/>
    <property type="match status" value="1"/>
</dbReference>
<dbReference type="Pfam" id="PF01593">
    <property type="entry name" value="Amino_oxidase"/>
    <property type="match status" value="3"/>
</dbReference>
<feature type="domain" description="Amine oxidase" evidence="1">
    <location>
        <begin position="3"/>
        <end position="68"/>
    </location>
</feature>
<accession>A0ABN2R7E0</accession>
<dbReference type="PANTHER" id="PTHR10742">
    <property type="entry name" value="FLAVIN MONOAMINE OXIDASE"/>
    <property type="match status" value="1"/>
</dbReference>
<sequence>MRRSAWGTDPYARGAFSFAEFGSTDQMRTRLATPIGGRLVFAGEATSSLAPGTLQGARLSGLRAAGDIAGLAEAGERVAVIGAGLAGLTAARELAERGFEVVVIEARDRIGGRVQSIVDDAFGTPVELGSWLVGDDENLVEALAAASVGTTEFLGTAVVVRADGTPLEPSTAGAEALERAHVWSQALPHDVSVATALLQSGEVPASETPGADGVSPAGWLRHAVSSGLEPLTGAAATVVSAQAWDPAPLLSPPSDLRVPTAPISDLLDQLADGLDVVLMSGVTQIAYSDTRVSLRLDTGESLTVDRVVSTLPLGVLKTDQVRFQPALPRPYQLAISQLGMGVVDVVWLAFDDPFWRADVAADPSAEAESPDAGSPASVLSVVGGFPTVARWIDVGVATGSGEAALVGVIAAAQATRLEQLSDQDFLSAVLADLEPFATATG</sequence>
<evidence type="ECO:0000313" key="3">
    <source>
        <dbReference type="Proteomes" id="UP001499954"/>
    </source>
</evidence>
<dbReference type="InterPro" id="IPR002937">
    <property type="entry name" value="Amino_oxidase"/>
</dbReference>
<dbReference type="Proteomes" id="UP001499954">
    <property type="component" value="Unassembled WGS sequence"/>
</dbReference>
<dbReference type="PRINTS" id="PR00419">
    <property type="entry name" value="ADXRDTASE"/>
</dbReference>
<organism evidence="2 3">
    <name type="scientific">Agromyces allii</name>
    <dbReference type="NCBI Taxonomy" id="393607"/>
    <lineage>
        <taxon>Bacteria</taxon>
        <taxon>Bacillati</taxon>
        <taxon>Actinomycetota</taxon>
        <taxon>Actinomycetes</taxon>
        <taxon>Micrococcales</taxon>
        <taxon>Microbacteriaceae</taxon>
        <taxon>Agromyces</taxon>
    </lineage>
</organism>
<proteinExistence type="predicted"/>
<keyword evidence="3" id="KW-1185">Reference proteome</keyword>
<gene>
    <name evidence="2" type="ORF">GCM10009717_34600</name>
</gene>
<comment type="caution">
    <text evidence="2">The sequence shown here is derived from an EMBL/GenBank/DDBJ whole genome shotgun (WGS) entry which is preliminary data.</text>
</comment>
<evidence type="ECO:0000259" key="1">
    <source>
        <dbReference type="Pfam" id="PF01593"/>
    </source>
</evidence>